<gene>
    <name evidence="1" type="ORF">PRVXT_000676</name>
</gene>
<proteinExistence type="predicted"/>
<evidence type="ECO:0000313" key="1">
    <source>
        <dbReference type="EMBL" id="XBX75539.1"/>
    </source>
</evidence>
<reference evidence="1" key="1">
    <citation type="journal article" date="2013" name="Extremophiles">
        <title>Proteinivorax tanatarense gen. nov., sp. nov., an anaerobic, haloalkaliphilic, proteolytic bacterium isolated from a decaying algal bloom, and proposal of Proteinivoraceae fam. nov.</title>
        <authorList>
            <person name="Kevbrin V."/>
            <person name="Boltyanskaya Y."/>
            <person name="Zhilina T."/>
            <person name="Kolganova T."/>
            <person name="Lavrentjeva E."/>
            <person name="Kuznetsov B."/>
        </authorList>
    </citation>
    <scope>NUCLEOTIDE SEQUENCE</scope>
    <source>
        <strain evidence="1">Z-910T</strain>
    </source>
</reference>
<dbReference type="AlphaFoldDB" id="A0AAU7VN69"/>
<dbReference type="EMBL" id="CP158367">
    <property type="protein sequence ID" value="XBX75539.1"/>
    <property type="molecule type" value="Genomic_DNA"/>
</dbReference>
<sequence>MLSLVLESQLASLGIIEIIYKKMIYLDVAELSLLTSKKVKGNSNEKLGREII</sequence>
<accession>A0AAU7VN69</accession>
<dbReference type="RefSeq" id="WP_350344283.1">
    <property type="nucleotide sequence ID" value="NZ_CP158367.1"/>
</dbReference>
<name>A0AAU7VN69_9FIRM</name>
<organism evidence="1">
    <name type="scientific">Proteinivorax tanatarense</name>
    <dbReference type="NCBI Taxonomy" id="1260629"/>
    <lineage>
        <taxon>Bacteria</taxon>
        <taxon>Bacillati</taxon>
        <taxon>Bacillota</taxon>
        <taxon>Clostridia</taxon>
        <taxon>Eubacteriales</taxon>
        <taxon>Proteinivoracaceae</taxon>
        <taxon>Proteinivorax</taxon>
    </lineage>
</organism>
<protein>
    <submittedName>
        <fullName evidence="1">Uncharacterized protein</fullName>
    </submittedName>
</protein>
<reference evidence="1" key="2">
    <citation type="submission" date="2024-06" db="EMBL/GenBank/DDBJ databases">
        <authorList>
            <person name="Petrova K.O."/>
            <person name="Toshchakov S.V."/>
            <person name="Boltjanskaja Y.V."/>
            <person name="Kevbrin V."/>
        </authorList>
    </citation>
    <scope>NUCLEOTIDE SEQUENCE</scope>
    <source>
        <strain evidence="1">Z-910T</strain>
    </source>
</reference>